<reference evidence="3 4" key="1">
    <citation type="journal article" date="2018" name="Plant Biotechnol. Rep.">
        <title>Diversity and antifungal activity of endophytic bacteria associated with Panax ginseng seedlings.</title>
        <authorList>
            <person name="Park J.M."/>
            <person name="Hong C.E."/>
            <person name="Jo S.H."/>
        </authorList>
    </citation>
    <scope>NUCLEOTIDE SEQUENCE [LARGE SCALE GENOMIC DNA]</scope>
    <source>
        <strain evidence="3 4">PgKB20</strain>
    </source>
</reference>
<organism evidence="3 4">
    <name type="scientific">Bacillus safensis</name>
    <dbReference type="NCBI Taxonomy" id="561879"/>
    <lineage>
        <taxon>Bacteria</taxon>
        <taxon>Bacillati</taxon>
        <taxon>Bacillota</taxon>
        <taxon>Bacilli</taxon>
        <taxon>Bacillales</taxon>
        <taxon>Bacillaceae</taxon>
        <taxon>Bacillus</taxon>
    </lineage>
</organism>
<proteinExistence type="predicted"/>
<dbReference type="InterPro" id="IPR040538">
    <property type="entry name" value="Cch_HTH"/>
</dbReference>
<dbReference type="Proteomes" id="UP000325032">
    <property type="component" value="Chromosome"/>
</dbReference>
<gene>
    <name evidence="3" type="ORF">FX981_01622</name>
</gene>
<evidence type="ECO:0000313" key="3">
    <source>
        <dbReference type="EMBL" id="QEK63381.1"/>
    </source>
</evidence>
<evidence type="ECO:0008006" key="5">
    <source>
        <dbReference type="Google" id="ProtNLM"/>
    </source>
</evidence>
<evidence type="ECO:0000259" key="1">
    <source>
        <dbReference type="Pfam" id="PF06048"/>
    </source>
</evidence>
<accession>A0A5C0WFD5</accession>
<feature type="domain" description="Cch helix turn helix" evidence="2">
    <location>
        <begin position="448"/>
        <end position="554"/>
    </location>
</feature>
<dbReference type="Pfam" id="PF18662">
    <property type="entry name" value="HTH_56"/>
    <property type="match status" value="1"/>
</dbReference>
<dbReference type="EMBL" id="CP043404">
    <property type="protein sequence ID" value="QEK63381.1"/>
    <property type="molecule type" value="Genomic_DNA"/>
</dbReference>
<evidence type="ECO:0000259" key="2">
    <source>
        <dbReference type="Pfam" id="PF18662"/>
    </source>
</evidence>
<protein>
    <recommendedName>
        <fullName evidence="5">DUF927 domain-containing protein</fullName>
    </recommendedName>
</protein>
<dbReference type="Pfam" id="PF06048">
    <property type="entry name" value="DUF927"/>
    <property type="match status" value="1"/>
</dbReference>
<name>A0A5C0WFD5_BACIA</name>
<feature type="domain" description="DUF927" evidence="1">
    <location>
        <begin position="35"/>
        <end position="306"/>
    </location>
</feature>
<dbReference type="AlphaFoldDB" id="A0A5C0WFD5"/>
<dbReference type="InterPro" id="IPR009270">
    <property type="entry name" value="DUF927"/>
</dbReference>
<keyword evidence="4" id="KW-1185">Reference proteome</keyword>
<sequence length="570" mass="65329">MIRKSCEPAILVPPSEDIELFPYRVQGNQLFKFDKKTEEYRYISKAAKMKSIERCLETGELKMKISFWSIDCWIIMDIERSDLDGKNTKKFLNQGMDIIGDKKTKEVFSFLSEHEKSIHPRYFHTGLGWDRINGFMNYKSHSLINNNGIESRYSGEINLQPKGSLEGYEDLLKEYVLGHAPLELMFCIGLSASLLGFLNQSGESLWDWSLMCHIHGFSSTGKTTASMLAVSPFGNPNNNHQGLIRSFNGTKNALISSLTGNFGMPIVFDETTMNEMESKKLSSLIYEFSQNQERTRLNQDSTMKKSGTWCTTIITTGEQSIINRAEKNAGLRVRLFEFEGINWFKDANHAENVKKAVKQNYGFFGEAFARLLNRYPSMELEELLERNKEELKKEMPVSHLVDRISGKMSLILTTVDLLEKGFGYKLCRDQIKSMLIDQENKSCADRNIGENFHRQFMDHVIQHSRKYYQKGSSGGVSEVWGTIEYEKGKTYVYTLSNVFKEAVTQLGYPNDKLVLHALKEKGVLHHENNKLKIRKNIKGASNQSKNGVYTICIVFSEDILSLEKPYENFI</sequence>
<evidence type="ECO:0000313" key="4">
    <source>
        <dbReference type="Proteomes" id="UP000325032"/>
    </source>
</evidence>
<dbReference type="RefSeq" id="WP_149126098.1">
    <property type="nucleotide sequence ID" value="NZ_CP043404.1"/>
</dbReference>
<dbReference type="GeneID" id="61768405"/>